<reference evidence="1 2" key="1">
    <citation type="submission" date="2024-02" db="EMBL/GenBank/DDBJ databases">
        <title>Winogradskyella poriferorum JCM 12885.</title>
        <authorList>
            <person name="Zhang D.-F."/>
            <person name="Fu Z.-Y."/>
        </authorList>
    </citation>
    <scope>NUCLEOTIDE SEQUENCE [LARGE SCALE GENOMIC DNA]</scope>
    <source>
        <strain evidence="1 2">JCM 12885</strain>
    </source>
</reference>
<keyword evidence="2" id="KW-1185">Reference proteome</keyword>
<protein>
    <submittedName>
        <fullName evidence="1">RteC domain-containing protein</fullName>
    </submittedName>
</protein>
<comment type="caution">
    <text evidence="1">The sequence shown here is derived from an EMBL/GenBank/DDBJ whole genome shotgun (WGS) entry which is preliminary data.</text>
</comment>
<gene>
    <name evidence="1" type="ORF">V1468_07830</name>
</gene>
<dbReference type="InterPro" id="IPR018534">
    <property type="entry name" value="Tet_reg_excision_RteC"/>
</dbReference>
<dbReference type="Proteomes" id="UP001356704">
    <property type="component" value="Unassembled WGS sequence"/>
</dbReference>
<proteinExistence type="predicted"/>
<name>A0ABU7W5Z0_9FLAO</name>
<evidence type="ECO:0000313" key="2">
    <source>
        <dbReference type="Proteomes" id="UP001356704"/>
    </source>
</evidence>
<dbReference type="Pfam" id="PF09357">
    <property type="entry name" value="RteC"/>
    <property type="match status" value="1"/>
</dbReference>
<dbReference type="EMBL" id="JAZHOU010000002">
    <property type="protein sequence ID" value="MEF3078908.1"/>
    <property type="molecule type" value="Genomic_DNA"/>
</dbReference>
<accession>A0ABU7W5Z0</accession>
<evidence type="ECO:0000313" key="1">
    <source>
        <dbReference type="EMBL" id="MEF3078908.1"/>
    </source>
</evidence>
<dbReference type="RefSeq" id="WP_331809684.1">
    <property type="nucleotide sequence ID" value="NZ_JAZHOU010000002.1"/>
</dbReference>
<organism evidence="1 2">
    <name type="scientific">Winogradskyella poriferorum</name>
    <dbReference type="NCBI Taxonomy" id="307627"/>
    <lineage>
        <taxon>Bacteria</taxon>
        <taxon>Pseudomonadati</taxon>
        <taxon>Bacteroidota</taxon>
        <taxon>Flavobacteriia</taxon>
        <taxon>Flavobacteriales</taxon>
        <taxon>Flavobacteriaceae</taxon>
        <taxon>Winogradskyella</taxon>
    </lineage>
</organism>
<sequence>MKYQLKINKLNDQLNFIHLEIDDAIEICEKAIKIILTSVEELKKDISKRKFKSQEEEIRFFREIRPQFTSKLIYYNKIYKIETKKPRGGRRIVRKYYRNELQKLKQFFDYELEFYKYYRTGSTYLDYKYFVRGDFDIKLSLDSLYFESDLQFATLHSYKVAKIMAHDLLEVYIEDKLIETNNNLSQKPSQHQPNINLTWTGSKVALTELLYAIHSEGVFNNGAVDLKTIAEFLESVFNINLGQYRRTFLEIRIRKSERTKFIDSLKNNLLKRMDDADY</sequence>